<evidence type="ECO:0000256" key="5">
    <source>
        <dbReference type="PROSITE-ProRule" id="PRU10141"/>
    </source>
</evidence>
<dbReference type="GO" id="GO:0004709">
    <property type="term" value="F:MAP kinase kinase kinase activity"/>
    <property type="evidence" value="ECO:0007669"/>
    <property type="project" value="TreeGrafter"/>
</dbReference>
<dbReference type="GO" id="GO:0005737">
    <property type="term" value="C:cytoplasm"/>
    <property type="evidence" value="ECO:0007669"/>
    <property type="project" value="TreeGrafter"/>
</dbReference>
<evidence type="ECO:0000256" key="4">
    <source>
        <dbReference type="ARBA" id="ARBA00022840"/>
    </source>
</evidence>
<name>A0A1E3QU74_9ASCO</name>
<dbReference type="SMART" id="SM00220">
    <property type="entry name" value="S_TKc"/>
    <property type="match status" value="1"/>
</dbReference>
<accession>A0A1E3QU74</accession>
<dbReference type="SUPFAM" id="SSF48371">
    <property type="entry name" value="ARM repeat"/>
    <property type="match status" value="1"/>
</dbReference>
<feature type="region of interest" description="Disordered" evidence="6">
    <location>
        <begin position="258"/>
        <end position="286"/>
    </location>
</feature>
<dbReference type="InterPro" id="IPR017441">
    <property type="entry name" value="Protein_kinase_ATP_BS"/>
</dbReference>
<dbReference type="Gene3D" id="1.10.510.10">
    <property type="entry name" value="Transferase(Phosphotransferase) domain 1"/>
    <property type="match status" value="1"/>
</dbReference>
<evidence type="ECO:0000259" key="7">
    <source>
        <dbReference type="PROSITE" id="PS50011"/>
    </source>
</evidence>
<sequence length="1250" mass="139112">MSSKRRPKPNPEAVEILRPIVSPQIKLGRPLSRKNSHSSTAFKGNGSTRSRSVSITVPASPTLLSTPNRPSQMALKSIHGSAPLTDVQKRNLLSKFQDEAEDFSELNEDINLSFSKFSETSGISLMGPEDSGSPVPSPFVDRVKQYFESTPPNPPSTTPKRVSMGTDLPVLLEMTELSFSKHTHALSTHPLNEHFSDESPFFSPKEPLRNGPGIQTPKAGVIQTPRNDSEGARITPIRHPDSLRTPRRTLPENLRITPIGHISGGLTPMMSDSPQTPKRRSLRVSSKQLISVTPAQRAEKKPGRFLTENYEFLELLGRGASAQVYRGRNLHTGRIIAIKQLVLADNEDNITQLMSEINLLKILNHRNIVKYHGFVKTTLTLNIFLEYCPDGSLRQLYRARGCGLPEAQIVPYIHQILSGLRYLHEQGVVHRDVKAANVLLSNGGCDVKLADFGVAARVTNRNLSVVGTPNWMAPETILGGEGISTASDIWSLGSTIIELLTTYPPYHDLNPMAALHAIGTDAHPPLPPNISPQLRDFLLECFQKQPSIRSGASMLLKHQWLSGYGHDTAGRSLDNDLRKDSPSKLSPSKLSLSKLSLSKLSPSKLSPSKFYPLDDSPLRVGRPLSLDRYREADESFDDMEEDNLASHSGILELRNPKPLSEFREGSDDFFSEFDNVTFRLKAPAPLEETVEEDPFLELDMEEAVDNEDVRSQNEMTALIVDLAAKSDHFHRRGDSQVVMEIGLLLDEILRLLAAHPLTSKTMNRNHGVLPIMELLDLAPMLPDLPLWLPCLRILNSLFRSNTTALDRFCLVGGIPVFTHFAKLKFPTETRLQVIVFVRAMLDGSDAALAMFVSCGGVHLISRFIEEDIETEPAFALLSIDFIHGLLSRPSVTPKSDFCRIISRFGTVDWLGVLLNQCNGTDKTEYVAKILGILQIFGHSEMTVRKNISTVTLFKSMTRVYNELPFDNQLVVLKFFKAISSSKPVCDVMYSCKILGLMVGLLKEYTPGVPGYKEVTNIVCPILYNMCYLNHSRESEIVDMGIIPILQHLSVINLPFKQFVLSLLCELVHCGSLVRAALWKHQVLTSYLRLLSDPYWQSNALDTITQWLIQDPGLVERAIIANIDTISNAFSMPNPSNLDSILENFLILVQNPRLCSALFDRRLIDTILRKLNSVSQTRSVVHLCLLRILKVLLATPDRHRGGQWGVVCQKVQESLGKLNGNTSLLVLELTREILELVGGAIPVDEFEKLGI</sequence>
<dbReference type="Gene3D" id="1.25.10.10">
    <property type="entry name" value="Leucine-rich Repeat Variant"/>
    <property type="match status" value="1"/>
</dbReference>
<gene>
    <name evidence="8" type="ORF">BABINDRAFT_160617</name>
</gene>
<dbReference type="GO" id="GO:0030447">
    <property type="term" value="P:filamentous growth"/>
    <property type="evidence" value="ECO:0007669"/>
    <property type="project" value="UniProtKB-ARBA"/>
</dbReference>
<dbReference type="Pfam" id="PF00069">
    <property type="entry name" value="Pkinase"/>
    <property type="match status" value="1"/>
</dbReference>
<dbReference type="AlphaFoldDB" id="A0A1E3QU74"/>
<evidence type="ECO:0000256" key="6">
    <source>
        <dbReference type="SAM" id="MobiDB-lite"/>
    </source>
</evidence>
<dbReference type="PROSITE" id="PS50011">
    <property type="entry name" value="PROTEIN_KINASE_DOM"/>
    <property type="match status" value="1"/>
</dbReference>
<evidence type="ECO:0000256" key="3">
    <source>
        <dbReference type="ARBA" id="ARBA00022777"/>
    </source>
</evidence>
<dbReference type="InterPro" id="IPR050538">
    <property type="entry name" value="MAP_kinase_kinase_kinase"/>
</dbReference>
<dbReference type="RefSeq" id="XP_018986566.1">
    <property type="nucleotide sequence ID" value="XM_019128338.1"/>
</dbReference>
<dbReference type="PROSITE" id="PS00108">
    <property type="entry name" value="PROTEIN_KINASE_ST"/>
    <property type="match status" value="1"/>
</dbReference>
<feature type="domain" description="Protein kinase" evidence="7">
    <location>
        <begin position="310"/>
        <end position="561"/>
    </location>
</feature>
<dbReference type="CDD" id="cd06627">
    <property type="entry name" value="STKc_Cdc7_like"/>
    <property type="match status" value="1"/>
</dbReference>
<dbReference type="PROSITE" id="PS00107">
    <property type="entry name" value="PROTEIN_KINASE_ATP"/>
    <property type="match status" value="1"/>
</dbReference>
<dbReference type="GeneID" id="30146191"/>
<dbReference type="InterPro" id="IPR011009">
    <property type="entry name" value="Kinase-like_dom_sf"/>
</dbReference>
<evidence type="ECO:0000256" key="1">
    <source>
        <dbReference type="ARBA" id="ARBA00022679"/>
    </source>
</evidence>
<evidence type="ECO:0000256" key="2">
    <source>
        <dbReference type="ARBA" id="ARBA00022741"/>
    </source>
</evidence>
<dbReference type="Proteomes" id="UP000094336">
    <property type="component" value="Unassembled WGS sequence"/>
</dbReference>
<evidence type="ECO:0000313" key="8">
    <source>
        <dbReference type="EMBL" id="ODQ81238.1"/>
    </source>
</evidence>
<keyword evidence="1" id="KW-0808">Transferase</keyword>
<dbReference type="GO" id="GO:0005524">
    <property type="term" value="F:ATP binding"/>
    <property type="evidence" value="ECO:0007669"/>
    <property type="project" value="UniProtKB-UniRule"/>
</dbReference>
<dbReference type="PANTHER" id="PTHR48016:SF4">
    <property type="entry name" value="PROTEIN KINASE DOMAIN-CONTAINING PROTEIN"/>
    <property type="match status" value="1"/>
</dbReference>
<keyword evidence="4 5" id="KW-0067">ATP-binding</keyword>
<keyword evidence="3" id="KW-0418">Kinase</keyword>
<dbReference type="STRING" id="984486.A0A1E3QU74"/>
<dbReference type="SUPFAM" id="SSF56112">
    <property type="entry name" value="Protein kinase-like (PK-like)"/>
    <property type="match status" value="1"/>
</dbReference>
<feature type="region of interest" description="Disordered" evidence="6">
    <location>
        <begin position="25"/>
        <end position="70"/>
    </location>
</feature>
<dbReference type="InterPro" id="IPR008271">
    <property type="entry name" value="Ser/Thr_kinase_AS"/>
</dbReference>
<keyword evidence="2 5" id="KW-0547">Nucleotide-binding</keyword>
<feature type="compositionally biased region" description="Polar residues" evidence="6">
    <location>
        <begin position="37"/>
        <end position="70"/>
    </location>
</feature>
<dbReference type="OrthoDB" id="8693905at2759"/>
<proteinExistence type="predicted"/>
<reference evidence="9" key="1">
    <citation type="submission" date="2016-05" db="EMBL/GenBank/DDBJ databases">
        <title>Comparative genomics of biotechnologically important yeasts.</title>
        <authorList>
            <consortium name="DOE Joint Genome Institute"/>
            <person name="Riley R."/>
            <person name="Haridas S."/>
            <person name="Wolfe K.H."/>
            <person name="Lopes M.R."/>
            <person name="Hittinger C.T."/>
            <person name="Goker M."/>
            <person name="Salamov A."/>
            <person name="Wisecaver J."/>
            <person name="Long T.M."/>
            <person name="Aerts A.L."/>
            <person name="Barry K."/>
            <person name="Choi C."/>
            <person name="Clum A."/>
            <person name="Coughlan A.Y."/>
            <person name="Deshpande S."/>
            <person name="Douglass A.P."/>
            <person name="Hanson S.J."/>
            <person name="Klenk H.-P."/>
            <person name="Labutti K."/>
            <person name="Lapidus A."/>
            <person name="Lindquist E."/>
            <person name="Lipzen A."/>
            <person name="Meier-Kolthoff J.P."/>
            <person name="Ohm R.A."/>
            <person name="Otillar R.P."/>
            <person name="Pangilinan J."/>
            <person name="Peng Y."/>
            <person name="Rokas A."/>
            <person name="Rosa C.A."/>
            <person name="Scheuner C."/>
            <person name="Sibirny A.A."/>
            <person name="Slot J.C."/>
            <person name="Stielow J.B."/>
            <person name="Sun H."/>
            <person name="Kurtzman C.P."/>
            <person name="Blackwell M."/>
            <person name="Grigoriev I.V."/>
            <person name="Jeffries T.W."/>
        </authorList>
    </citation>
    <scope>NUCLEOTIDE SEQUENCE [LARGE SCALE GENOMIC DNA]</scope>
    <source>
        <strain evidence="9">NRRL Y-12698</strain>
    </source>
</reference>
<dbReference type="EMBL" id="KV454428">
    <property type="protein sequence ID" value="ODQ81238.1"/>
    <property type="molecule type" value="Genomic_DNA"/>
</dbReference>
<evidence type="ECO:0000313" key="9">
    <source>
        <dbReference type="Proteomes" id="UP000094336"/>
    </source>
</evidence>
<dbReference type="InterPro" id="IPR016024">
    <property type="entry name" value="ARM-type_fold"/>
</dbReference>
<feature type="region of interest" description="Disordered" evidence="6">
    <location>
        <begin position="211"/>
        <end position="246"/>
    </location>
</feature>
<dbReference type="PANTHER" id="PTHR48016">
    <property type="entry name" value="MAP KINASE KINASE KINASE SSK2-RELATED-RELATED"/>
    <property type="match status" value="1"/>
</dbReference>
<dbReference type="InterPro" id="IPR011989">
    <property type="entry name" value="ARM-like"/>
</dbReference>
<organism evidence="8 9">
    <name type="scientific">Babjeviella inositovora NRRL Y-12698</name>
    <dbReference type="NCBI Taxonomy" id="984486"/>
    <lineage>
        <taxon>Eukaryota</taxon>
        <taxon>Fungi</taxon>
        <taxon>Dikarya</taxon>
        <taxon>Ascomycota</taxon>
        <taxon>Saccharomycotina</taxon>
        <taxon>Pichiomycetes</taxon>
        <taxon>Serinales incertae sedis</taxon>
        <taxon>Babjeviella</taxon>
    </lineage>
</organism>
<protein>
    <recommendedName>
        <fullName evidence="7">Protein kinase domain-containing protein</fullName>
    </recommendedName>
</protein>
<feature type="binding site" evidence="5">
    <location>
        <position position="339"/>
    </location>
    <ligand>
        <name>ATP</name>
        <dbReference type="ChEBI" id="CHEBI:30616"/>
    </ligand>
</feature>
<dbReference type="InterPro" id="IPR000719">
    <property type="entry name" value="Prot_kinase_dom"/>
</dbReference>
<keyword evidence="9" id="KW-1185">Reference proteome</keyword>